<reference evidence="5" key="2">
    <citation type="submission" date="2020-09" db="EMBL/GenBank/DDBJ databases">
        <authorList>
            <person name="Sun Q."/>
            <person name="Zhou Y."/>
        </authorList>
    </citation>
    <scope>NUCLEOTIDE SEQUENCE</scope>
    <source>
        <strain evidence="5">CGMCC 1.12919</strain>
    </source>
</reference>
<dbReference type="GO" id="GO:0003700">
    <property type="term" value="F:DNA-binding transcription factor activity"/>
    <property type="evidence" value="ECO:0007669"/>
    <property type="project" value="InterPro"/>
</dbReference>
<keyword evidence="6" id="KW-1185">Reference proteome</keyword>
<dbReference type="PROSITE" id="PS00041">
    <property type="entry name" value="HTH_ARAC_FAMILY_1"/>
    <property type="match status" value="1"/>
</dbReference>
<proteinExistence type="predicted"/>
<protein>
    <submittedName>
        <fullName evidence="5">Transcriptional regulator</fullName>
    </submittedName>
</protein>
<dbReference type="InterPro" id="IPR018060">
    <property type="entry name" value="HTH_AraC"/>
</dbReference>
<dbReference type="InterPro" id="IPR009057">
    <property type="entry name" value="Homeodomain-like_sf"/>
</dbReference>
<evidence type="ECO:0000256" key="1">
    <source>
        <dbReference type="ARBA" id="ARBA00023015"/>
    </source>
</evidence>
<evidence type="ECO:0000313" key="6">
    <source>
        <dbReference type="Proteomes" id="UP000637002"/>
    </source>
</evidence>
<accession>A0A916UAM3</accession>
<keyword evidence="2" id="KW-0238">DNA-binding</keyword>
<dbReference type="Pfam" id="PF12833">
    <property type="entry name" value="HTH_18"/>
    <property type="match status" value="1"/>
</dbReference>
<dbReference type="PANTHER" id="PTHR47893:SF1">
    <property type="entry name" value="REGULATORY PROTEIN PCHR"/>
    <property type="match status" value="1"/>
</dbReference>
<dbReference type="PROSITE" id="PS01124">
    <property type="entry name" value="HTH_ARAC_FAMILY_2"/>
    <property type="match status" value="1"/>
</dbReference>
<dbReference type="EMBL" id="BMGG01000004">
    <property type="protein sequence ID" value="GGC66016.1"/>
    <property type="molecule type" value="Genomic_DNA"/>
</dbReference>
<dbReference type="Proteomes" id="UP000637002">
    <property type="component" value="Unassembled WGS sequence"/>
</dbReference>
<dbReference type="InterPro" id="IPR053142">
    <property type="entry name" value="PchR_regulatory_protein"/>
</dbReference>
<evidence type="ECO:0000259" key="4">
    <source>
        <dbReference type="PROSITE" id="PS01124"/>
    </source>
</evidence>
<dbReference type="Gene3D" id="1.10.10.60">
    <property type="entry name" value="Homeodomain-like"/>
    <property type="match status" value="1"/>
</dbReference>
<dbReference type="SMART" id="SM00342">
    <property type="entry name" value="HTH_ARAC"/>
    <property type="match status" value="1"/>
</dbReference>
<reference evidence="5" key="1">
    <citation type="journal article" date="2014" name="Int. J. Syst. Evol. Microbiol.">
        <title>Complete genome sequence of Corynebacterium casei LMG S-19264T (=DSM 44701T), isolated from a smear-ripened cheese.</title>
        <authorList>
            <consortium name="US DOE Joint Genome Institute (JGI-PGF)"/>
            <person name="Walter F."/>
            <person name="Albersmeier A."/>
            <person name="Kalinowski J."/>
            <person name="Ruckert C."/>
        </authorList>
    </citation>
    <scope>NUCLEOTIDE SEQUENCE</scope>
    <source>
        <strain evidence="5">CGMCC 1.12919</strain>
    </source>
</reference>
<sequence length="335" mass="37085">MIMRNLVPANGMTTSDLVRLGAEFSLGIEPINVAPGAFDTPLYTGRALAHEAQPGLMVTASDITYVCEQDLTVDMEPALLCGIMLAGNVIETDVVGHGRVTRHPERASVMGFGRKVQYRSPIRPGQHFRTAGFILKPAFFDRFSDDLADDGLTSLREFLTGEFRMDTLAPSARLLEIARLCLEHPYNGQLGQLFLESNALAFVVEVADVLKRERCMIAQLGRRQYARVLEARDILDSDLVNTPTSLQLARRVGVNVTTLQANFKKVFGTTIFGHVRDQRLMMARVLLRDHGLAVAQAAHRVGFARPSAFSAAYRRHFGHPPRAEMASNGARRRQV</sequence>
<dbReference type="SUPFAM" id="SSF46689">
    <property type="entry name" value="Homeodomain-like"/>
    <property type="match status" value="1"/>
</dbReference>
<gene>
    <name evidence="5" type="ORF">GCM10010994_25780</name>
</gene>
<evidence type="ECO:0000256" key="2">
    <source>
        <dbReference type="ARBA" id="ARBA00023125"/>
    </source>
</evidence>
<feature type="domain" description="HTH araC/xylS-type" evidence="4">
    <location>
        <begin position="229"/>
        <end position="327"/>
    </location>
</feature>
<name>A0A916UAM3_9HYPH</name>
<keyword evidence="3" id="KW-0804">Transcription</keyword>
<keyword evidence="1" id="KW-0805">Transcription regulation</keyword>
<comment type="caution">
    <text evidence="5">The sequence shown here is derived from an EMBL/GenBank/DDBJ whole genome shotgun (WGS) entry which is preliminary data.</text>
</comment>
<dbReference type="PANTHER" id="PTHR47893">
    <property type="entry name" value="REGULATORY PROTEIN PCHR"/>
    <property type="match status" value="1"/>
</dbReference>
<evidence type="ECO:0000313" key="5">
    <source>
        <dbReference type="EMBL" id="GGC66016.1"/>
    </source>
</evidence>
<dbReference type="AlphaFoldDB" id="A0A916UAM3"/>
<dbReference type="InterPro" id="IPR018062">
    <property type="entry name" value="HTH_AraC-typ_CS"/>
</dbReference>
<organism evidence="5 6">
    <name type="scientific">Chelatococcus reniformis</name>
    <dbReference type="NCBI Taxonomy" id="1494448"/>
    <lineage>
        <taxon>Bacteria</taxon>
        <taxon>Pseudomonadati</taxon>
        <taxon>Pseudomonadota</taxon>
        <taxon>Alphaproteobacteria</taxon>
        <taxon>Hyphomicrobiales</taxon>
        <taxon>Chelatococcaceae</taxon>
        <taxon>Chelatococcus</taxon>
    </lineage>
</organism>
<evidence type="ECO:0000256" key="3">
    <source>
        <dbReference type="ARBA" id="ARBA00023163"/>
    </source>
</evidence>
<dbReference type="GO" id="GO:0043565">
    <property type="term" value="F:sequence-specific DNA binding"/>
    <property type="evidence" value="ECO:0007669"/>
    <property type="project" value="InterPro"/>
</dbReference>